<protein>
    <recommendedName>
        <fullName evidence="4">Translation initiation factor eIF2B subunit epsilon</fullName>
    </recommendedName>
    <alternativeName>
        <fullName evidence="5">eIF2B GDP-GTP exchange factor subunit epsilon</fullName>
    </alternativeName>
</protein>
<comment type="subcellular location">
    <subcellularLocation>
        <location evidence="1">Cytoplasm</location>
        <location evidence="1">Cytosol</location>
    </subcellularLocation>
</comment>
<dbReference type="Gene3D" id="2.160.10.10">
    <property type="entry name" value="Hexapeptide repeat proteins"/>
    <property type="match status" value="1"/>
</dbReference>
<evidence type="ECO:0000256" key="5">
    <source>
        <dbReference type="ARBA" id="ARBA00044345"/>
    </source>
</evidence>
<evidence type="ECO:0000256" key="2">
    <source>
        <dbReference type="ARBA" id="ARBA00007878"/>
    </source>
</evidence>
<evidence type="ECO:0000256" key="3">
    <source>
        <dbReference type="ARBA" id="ARBA00022490"/>
    </source>
</evidence>
<dbReference type="InterPro" id="IPR051956">
    <property type="entry name" value="eIF2B_epsilon"/>
</dbReference>
<accession>A0A9W5TD75</accession>
<dbReference type="PANTHER" id="PTHR45887:SF1">
    <property type="entry name" value="TRANSLATION INITIATION FACTOR EIF-2B SUBUNIT EPSILON"/>
    <property type="match status" value="1"/>
</dbReference>
<reference evidence="9" key="1">
    <citation type="submission" date="2019-12" db="EMBL/GenBank/DDBJ databases">
        <title>Genome sequence of Babesia ovis.</title>
        <authorList>
            <person name="Yamagishi J."/>
            <person name="Sevinc F."/>
            <person name="Xuan X."/>
        </authorList>
    </citation>
    <scope>NUCLEOTIDE SEQUENCE</scope>
    <source>
        <strain evidence="9">Selcuk</strain>
    </source>
</reference>
<keyword evidence="9" id="KW-0648">Protein biosynthesis</keyword>
<dbReference type="Pfam" id="PF25084">
    <property type="entry name" value="LbH_EIF2B"/>
    <property type="match status" value="1"/>
</dbReference>
<proteinExistence type="inferred from homology"/>
<keyword evidence="10" id="KW-1185">Reference proteome</keyword>
<evidence type="ECO:0000256" key="6">
    <source>
        <dbReference type="ARBA" id="ARBA00046432"/>
    </source>
</evidence>
<evidence type="ECO:0000256" key="1">
    <source>
        <dbReference type="ARBA" id="ARBA00004514"/>
    </source>
</evidence>
<comment type="similarity">
    <text evidence="2">Belongs to the eIF-2B gamma/epsilon subunits family.</text>
</comment>
<organism evidence="9 10">
    <name type="scientific">Babesia ovis</name>
    <dbReference type="NCBI Taxonomy" id="5869"/>
    <lineage>
        <taxon>Eukaryota</taxon>
        <taxon>Sar</taxon>
        <taxon>Alveolata</taxon>
        <taxon>Apicomplexa</taxon>
        <taxon>Aconoidasida</taxon>
        <taxon>Piroplasmida</taxon>
        <taxon>Babesiidae</taxon>
        <taxon>Babesia</taxon>
    </lineage>
</organism>
<dbReference type="GO" id="GO:0031369">
    <property type="term" value="F:translation initiation factor binding"/>
    <property type="evidence" value="ECO:0007669"/>
    <property type="project" value="TreeGrafter"/>
</dbReference>
<dbReference type="GO" id="GO:0005851">
    <property type="term" value="C:eukaryotic translation initiation factor 2B complex"/>
    <property type="evidence" value="ECO:0007669"/>
    <property type="project" value="TreeGrafter"/>
</dbReference>
<dbReference type="InterPro" id="IPR003307">
    <property type="entry name" value="W2_domain"/>
</dbReference>
<dbReference type="Gene3D" id="1.25.40.180">
    <property type="match status" value="1"/>
</dbReference>
<dbReference type="OrthoDB" id="424572at2759"/>
<dbReference type="GO" id="GO:0005085">
    <property type="term" value="F:guanyl-nucleotide exchange factor activity"/>
    <property type="evidence" value="ECO:0007669"/>
    <property type="project" value="TreeGrafter"/>
</dbReference>
<dbReference type="Gene3D" id="3.90.550.10">
    <property type="entry name" value="Spore Coat Polysaccharide Biosynthesis Protein SpsA, Chain A"/>
    <property type="match status" value="1"/>
</dbReference>
<evidence type="ECO:0000256" key="4">
    <source>
        <dbReference type="ARBA" id="ARBA00044144"/>
    </source>
</evidence>
<feature type="domain" description="W2" evidence="8">
    <location>
        <begin position="480"/>
        <end position="654"/>
    </location>
</feature>
<evidence type="ECO:0000313" key="10">
    <source>
        <dbReference type="Proteomes" id="UP001057455"/>
    </source>
</evidence>
<dbReference type="InterPro" id="IPR016024">
    <property type="entry name" value="ARM-type_fold"/>
</dbReference>
<feature type="compositionally biased region" description="Acidic residues" evidence="7">
    <location>
        <begin position="468"/>
        <end position="489"/>
    </location>
</feature>
<dbReference type="PANTHER" id="PTHR45887">
    <property type="entry name" value="TRANSLATION INITIATION FACTOR EIF-2B SUBUNIT EPSILON"/>
    <property type="match status" value="1"/>
</dbReference>
<feature type="region of interest" description="Disordered" evidence="7">
    <location>
        <begin position="467"/>
        <end position="503"/>
    </location>
</feature>
<keyword evidence="3" id="KW-0963">Cytoplasm</keyword>
<comment type="subunit">
    <text evidence="6">Component of the translation initiation factor 2B (eIF2B) complex which is a heterodecamer of two sets of five different subunits: alpha, beta, gamma, delta and epsilon. Subunits alpha, beta and delta comprise a regulatory subcomplex and subunits epsilon and gamma comprise a catalytic subcomplex. Within the complex, the hexameric regulatory complex resides at the center, with the two heterodimeric catalytic subcomplexes bound on opposite sides.</text>
</comment>
<dbReference type="InterPro" id="IPR029044">
    <property type="entry name" value="Nucleotide-diphossugar_trans"/>
</dbReference>
<dbReference type="SUPFAM" id="SSF48371">
    <property type="entry name" value="ARM repeat"/>
    <property type="match status" value="1"/>
</dbReference>
<name>A0A9W5TD75_BABOV</name>
<feature type="compositionally biased region" description="Polar residues" evidence="7">
    <location>
        <begin position="491"/>
        <end position="501"/>
    </location>
</feature>
<dbReference type="EMBL" id="BLIY01000020">
    <property type="protein sequence ID" value="GFE55385.1"/>
    <property type="molecule type" value="Genomic_DNA"/>
</dbReference>
<gene>
    <name evidence="9" type="ORF">BaOVIS_027890</name>
</gene>
<dbReference type="AlphaFoldDB" id="A0A9W5TD75"/>
<evidence type="ECO:0000256" key="7">
    <source>
        <dbReference type="SAM" id="MobiDB-lite"/>
    </source>
</evidence>
<keyword evidence="9" id="KW-0396">Initiation factor</keyword>
<evidence type="ECO:0000313" key="9">
    <source>
        <dbReference type="EMBL" id="GFE55385.1"/>
    </source>
</evidence>
<dbReference type="GO" id="GO:0003743">
    <property type="term" value="F:translation initiation factor activity"/>
    <property type="evidence" value="ECO:0007669"/>
    <property type="project" value="UniProtKB-KW"/>
</dbReference>
<dbReference type="InterPro" id="IPR056764">
    <property type="entry name" value="LbH_EIF2B3/5"/>
</dbReference>
<sequence length="654" mass="74613">MEAFLLVTEDRLVFEPLASAVPVCDLYVGEKSIFQETLENLWESGINKVTLVTTKYKVGTLEKYQKRYNFGRRQGHLDVEVLGLNVDNVLPGNVLRELTVVLDGLEEFIMLYWDTLITVPLSDALELHKSRCLESPNYAISVLYFEDGRDRKFSKPSDDCMMLLNGNSEVIAYCPRANKLRIDVDLMQKIKGDTTLVARYDLCESGIYICKKQVAEHFTNWYEHMEISDYINDCLTREFKTDEVYVTVLKPDLMFPNYPPALRIITPKDYYTVFMEYIKRFQQNEKPSNKSGVSAEARCGPMVHDRAIFCNNSAVVPPLGGAQNMLSAVSNSIIGKDFKVGENSVVDRCIVYDGVSIGNNCVVKDSIIMDGVTIEDGTVIPPGCIICSEVKITRNLVENVKDVLRVSRMPSRYIDLTRECDVDAHSTKEHDIYVWPITAFGNIEGTYIGNSFYDSVKFNIQCLSTESSSEEDSYDESYESSSDSDDESESGQLTDVNSDSNDGIDPEIAVELRSLVIGCLETPNQLPNKVLEIKSLKISHNLQKEHMVRQAFRDALDWIIERAKDENDLQELMETSQLREFVESFEHQIDEYSYYSEILEISSKWQKDSVFFSHLCEALYHTDIMEFDMLHDWLAKNNISGQRINSFADWLAED</sequence>
<evidence type="ECO:0000259" key="8">
    <source>
        <dbReference type="PROSITE" id="PS51363"/>
    </source>
</evidence>
<dbReference type="PROSITE" id="PS51363">
    <property type="entry name" value="W2"/>
    <property type="match status" value="1"/>
</dbReference>
<dbReference type="SUPFAM" id="SSF53448">
    <property type="entry name" value="Nucleotide-diphospho-sugar transferases"/>
    <property type="match status" value="1"/>
</dbReference>
<dbReference type="Proteomes" id="UP001057455">
    <property type="component" value="Unassembled WGS sequence"/>
</dbReference>
<comment type="caution">
    <text evidence="9">The sequence shown here is derived from an EMBL/GenBank/DDBJ whole genome shotgun (WGS) entry which is preliminary data.</text>
</comment>